<evidence type="ECO:0000313" key="2">
    <source>
        <dbReference type="EMBL" id="UOQ84328.1"/>
    </source>
</evidence>
<dbReference type="Proteomes" id="UP000831537">
    <property type="component" value="Chromosome"/>
</dbReference>
<keyword evidence="3" id="KW-1185">Reference proteome</keyword>
<feature type="transmembrane region" description="Helical" evidence="1">
    <location>
        <begin position="60"/>
        <end position="82"/>
    </location>
</feature>
<dbReference type="RefSeq" id="WP_244741917.1">
    <property type="nucleotide sequence ID" value="NZ_CP095071.1"/>
</dbReference>
<proteinExistence type="predicted"/>
<name>A0ABY4GIZ0_9BACI</name>
<reference evidence="2 3" key="1">
    <citation type="submission" date="2022-04" db="EMBL/GenBank/DDBJ databases">
        <title>Gracilibacillus sp. isolated from saltern.</title>
        <authorList>
            <person name="Won M."/>
            <person name="Lee C.-M."/>
            <person name="Woen H.-Y."/>
            <person name="Kwon S.-W."/>
        </authorList>
    </citation>
    <scope>NUCLEOTIDE SEQUENCE [LARGE SCALE GENOMIC DNA]</scope>
    <source>
        <strain evidence="2 3">SSPM10-3</strain>
    </source>
</reference>
<keyword evidence="1" id="KW-0812">Transmembrane</keyword>
<keyword evidence="1" id="KW-1133">Transmembrane helix</keyword>
<feature type="transmembrane region" description="Helical" evidence="1">
    <location>
        <begin position="7"/>
        <end position="29"/>
    </location>
</feature>
<dbReference type="EMBL" id="CP095071">
    <property type="protein sequence ID" value="UOQ84328.1"/>
    <property type="molecule type" value="Genomic_DNA"/>
</dbReference>
<gene>
    <name evidence="2" type="ORF">MUN87_16770</name>
</gene>
<keyword evidence="1" id="KW-0472">Membrane</keyword>
<protein>
    <submittedName>
        <fullName evidence="2">Uncharacterized protein</fullName>
    </submittedName>
</protein>
<feature type="transmembrane region" description="Helical" evidence="1">
    <location>
        <begin position="35"/>
        <end position="53"/>
    </location>
</feature>
<evidence type="ECO:0000256" key="1">
    <source>
        <dbReference type="SAM" id="Phobius"/>
    </source>
</evidence>
<evidence type="ECO:0000313" key="3">
    <source>
        <dbReference type="Proteomes" id="UP000831537"/>
    </source>
</evidence>
<accession>A0ABY4GIZ0</accession>
<sequence>MEKKTTLLSWLSLIFSIVPIFIFTAMLGGSNFSEIELFSPLIVALILAVLCLIKKNEKNLLPIISLIVSVGSGSFMLLIITVSQMGQPS</sequence>
<organism evidence="2 3">
    <name type="scientific">Gracilibacillus salinarum</name>
    <dbReference type="NCBI Taxonomy" id="2932255"/>
    <lineage>
        <taxon>Bacteria</taxon>
        <taxon>Bacillati</taxon>
        <taxon>Bacillota</taxon>
        <taxon>Bacilli</taxon>
        <taxon>Bacillales</taxon>
        <taxon>Bacillaceae</taxon>
        <taxon>Gracilibacillus</taxon>
    </lineage>
</organism>